<dbReference type="SMART" id="SM00939">
    <property type="entry name" value="PepX_C"/>
    <property type="match status" value="1"/>
</dbReference>
<dbReference type="InterPro" id="IPR008979">
    <property type="entry name" value="Galactose-bd-like_sf"/>
</dbReference>
<reference evidence="3" key="2">
    <citation type="submission" date="2020-09" db="EMBL/GenBank/DDBJ databases">
        <authorList>
            <person name="Sun Q."/>
            <person name="Zhou Y."/>
        </authorList>
    </citation>
    <scope>NUCLEOTIDE SEQUENCE</scope>
    <source>
        <strain evidence="3">CGMCC 1.15425</strain>
    </source>
</reference>
<dbReference type="NCBIfam" id="TIGR00976">
    <property type="entry name" value="CocE_NonD"/>
    <property type="match status" value="1"/>
</dbReference>
<dbReference type="Pfam" id="PF08530">
    <property type="entry name" value="PepX_C"/>
    <property type="match status" value="1"/>
</dbReference>
<protein>
    <submittedName>
        <fullName evidence="3">Peptidase S15</fullName>
    </submittedName>
</protein>
<dbReference type="InterPro" id="IPR013736">
    <property type="entry name" value="Xaa-Pro_dipept_C"/>
</dbReference>
<dbReference type="Proteomes" id="UP000627715">
    <property type="component" value="Unassembled WGS sequence"/>
</dbReference>
<feature type="domain" description="Xaa-Pro dipeptidyl-peptidase C-terminal" evidence="2">
    <location>
        <begin position="321"/>
        <end position="553"/>
    </location>
</feature>
<dbReference type="AlphaFoldDB" id="A0A917GJJ2"/>
<proteinExistence type="predicted"/>
<dbReference type="Gene3D" id="2.60.120.260">
    <property type="entry name" value="Galactose-binding domain-like"/>
    <property type="match status" value="1"/>
</dbReference>
<keyword evidence="4" id="KW-1185">Reference proteome</keyword>
<dbReference type="EMBL" id="BMIY01000001">
    <property type="protein sequence ID" value="GGG47913.1"/>
    <property type="molecule type" value="Genomic_DNA"/>
</dbReference>
<reference evidence="3" key="1">
    <citation type="journal article" date="2014" name="Int. J. Syst. Evol. Microbiol.">
        <title>Complete genome sequence of Corynebacterium casei LMG S-19264T (=DSM 44701T), isolated from a smear-ripened cheese.</title>
        <authorList>
            <consortium name="US DOE Joint Genome Institute (JGI-PGF)"/>
            <person name="Walter F."/>
            <person name="Albersmeier A."/>
            <person name="Kalinowski J."/>
            <person name="Ruckert C."/>
        </authorList>
    </citation>
    <scope>NUCLEOTIDE SEQUENCE</scope>
    <source>
        <strain evidence="3">CGMCC 1.15425</strain>
    </source>
</reference>
<sequence length="562" mass="62703">MQSFPGHYQGYSEAEYDGYELSSRYIPMRDGTQIAIDVFRPTDNGEVVTEPLPVLWMHTPYHRRNYGGGLTAENYPGKALRLLPHGYVVAVADFRGLFASFGTNEGDNRGEWQEHARWDSYDITEWLAAQPWSTGNIGMWGCSATGGSQMQALTVAPPSLKAVFPMSCEWDIYPFASFGGMAPPQGVPTRLMRGGDREARDRMSVPVDGDTERVLLDAAIDEHTDNIETAGYTPFRDSVAENFGNQWWLQSSPHRYKDTIEASGIAIYSAANLDEEGPGYGPAFTFNNLTNPRKFVIGPATHCDWTTVMSETGFDILIEELRFFDHWLKGIDNGVMDEAPVTYYTYNLDRSDIGLPGWQTAESWPLPDQQLTAFNLIPDGLTTESAGEGSEISTQVDYEINNDNFWEKGIQFTTDLLSHDMQITGHPVLHLWLSSTAKDADVVARIDDIAPDGTATYYTVEGRLRASLRATEPAPYDNLGLPYHPFTEDSQEMLQPGEPVELAFDFYMMSNVFKAGHRIRLTLNFADERTTPRVSPTPENTLHFGAETPSRLILPVIPAAPM</sequence>
<evidence type="ECO:0000256" key="1">
    <source>
        <dbReference type="ARBA" id="ARBA00022801"/>
    </source>
</evidence>
<organism evidence="3 4">
    <name type="scientific">Pseudohongiella nitratireducens</name>
    <dbReference type="NCBI Taxonomy" id="1768907"/>
    <lineage>
        <taxon>Bacteria</taxon>
        <taxon>Pseudomonadati</taxon>
        <taxon>Pseudomonadota</taxon>
        <taxon>Gammaproteobacteria</taxon>
        <taxon>Pseudomonadales</taxon>
        <taxon>Pseudohongiellaceae</taxon>
        <taxon>Pseudohongiella</taxon>
    </lineage>
</organism>
<dbReference type="Pfam" id="PF02129">
    <property type="entry name" value="Peptidase_S15"/>
    <property type="match status" value="1"/>
</dbReference>
<dbReference type="SUPFAM" id="SSF53474">
    <property type="entry name" value="alpha/beta-Hydrolases"/>
    <property type="match status" value="1"/>
</dbReference>
<dbReference type="Gene3D" id="1.10.3020.10">
    <property type="entry name" value="alpha-amino acid ester hydrolase ( Helical cap domain)"/>
    <property type="match status" value="1"/>
</dbReference>
<dbReference type="GO" id="GO:0008239">
    <property type="term" value="F:dipeptidyl-peptidase activity"/>
    <property type="evidence" value="ECO:0007669"/>
    <property type="project" value="InterPro"/>
</dbReference>
<dbReference type="Gene3D" id="3.40.50.1820">
    <property type="entry name" value="alpha/beta hydrolase"/>
    <property type="match status" value="1"/>
</dbReference>
<evidence type="ECO:0000259" key="2">
    <source>
        <dbReference type="SMART" id="SM00939"/>
    </source>
</evidence>
<dbReference type="InterPro" id="IPR000383">
    <property type="entry name" value="Xaa-Pro-like_dom"/>
</dbReference>
<dbReference type="InterPro" id="IPR005674">
    <property type="entry name" value="CocE/Ser_esterase"/>
</dbReference>
<name>A0A917GJJ2_9GAMM</name>
<dbReference type="InterPro" id="IPR029058">
    <property type="entry name" value="AB_hydrolase_fold"/>
</dbReference>
<evidence type="ECO:0000313" key="3">
    <source>
        <dbReference type="EMBL" id="GGG47913.1"/>
    </source>
</evidence>
<comment type="caution">
    <text evidence="3">The sequence shown here is derived from an EMBL/GenBank/DDBJ whole genome shotgun (WGS) entry which is preliminary data.</text>
</comment>
<keyword evidence="1" id="KW-0378">Hydrolase</keyword>
<evidence type="ECO:0000313" key="4">
    <source>
        <dbReference type="Proteomes" id="UP000627715"/>
    </source>
</evidence>
<dbReference type="SUPFAM" id="SSF49785">
    <property type="entry name" value="Galactose-binding domain-like"/>
    <property type="match status" value="1"/>
</dbReference>
<accession>A0A917GJJ2</accession>
<gene>
    <name evidence="3" type="ORF">GCM10011403_01200</name>
</gene>